<feature type="compositionally biased region" description="Basic residues" evidence="1">
    <location>
        <begin position="109"/>
        <end position="119"/>
    </location>
</feature>
<name>A0A841FGV7_9ACTN</name>
<keyword evidence="3" id="KW-1185">Reference proteome</keyword>
<accession>A0A841FGV7</accession>
<dbReference type="Proteomes" id="UP000548476">
    <property type="component" value="Unassembled WGS sequence"/>
</dbReference>
<evidence type="ECO:0000313" key="2">
    <source>
        <dbReference type="EMBL" id="MBB6033078.1"/>
    </source>
</evidence>
<dbReference type="EMBL" id="JACHGT010000002">
    <property type="protein sequence ID" value="MBB6033078.1"/>
    <property type="molecule type" value="Genomic_DNA"/>
</dbReference>
<sequence length="119" mass="12870">MRLQLCTGVSESDVDDEAAYGADLVEGARFAAARHGFAAWDEPVPGTFHRAHVDDIGRLRRAAAHLAVLGRVPEAPGSLFDDEIVERAWTRGPGRAGLDARAGASGRARDHRCRADRRL</sequence>
<dbReference type="AlphaFoldDB" id="A0A841FGV7"/>
<reference evidence="2 3" key="1">
    <citation type="submission" date="2020-08" db="EMBL/GenBank/DDBJ databases">
        <title>Genomic Encyclopedia of Type Strains, Phase IV (KMG-IV): sequencing the most valuable type-strain genomes for metagenomic binning, comparative biology and taxonomic classification.</title>
        <authorList>
            <person name="Goeker M."/>
        </authorList>
    </citation>
    <scope>NUCLEOTIDE SEQUENCE [LARGE SCALE GENOMIC DNA]</scope>
    <source>
        <strain evidence="2 3">YIM 65646</strain>
    </source>
</reference>
<evidence type="ECO:0000256" key="1">
    <source>
        <dbReference type="SAM" id="MobiDB-lite"/>
    </source>
</evidence>
<dbReference type="RefSeq" id="WP_184785992.1">
    <property type="nucleotide sequence ID" value="NZ_BONT01000022.1"/>
</dbReference>
<proteinExistence type="predicted"/>
<organism evidence="2 3">
    <name type="scientific">Phytomonospora endophytica</name>
    <dbReference type="NCBI Taxonomy" id="714109"/>
    <lineage>
        <taxon>Bacteria</taxon>
        <taxon>Bacillati</taxon>
        <taxon>Actinomycetota</taxon>
        <taxon>Actinomycetes</taxon>
        <taxon>Micromonosporales</taxon>
        <taxon>Micromonosporaceae</taxon>
        <taxon>Phytomonospora</taxon>
    </lineage>
</organism>
<comment type="caution">
    <text evidence="2">The sequence shown here is derived from an EMBL/GenBank/DDBJ whole genome shotgun (WGS) entry which is preliminary data.</text>
</comment>
<feature type="compositionally biased region" description="Low complexity" evidence="1">
    <location>
        <begin position="94"/>
        <end position="106"/>
    </location>
</feature>
<gene>
    <name evidence="2" type="ORF">HNR73_000925</name>
</gene>
<feature type="region of interest" description="Disordered" evidence="1">
    <location>
        <begin position="94"/>
        <end position="119"/>
    </location>
</feature>
<protein>
    <submittedName>
        <fullName evidence="2">Uncharacterized protein</fullName>
    </submittedName>
</protein>
<evidence type="ECO:0000313" key="3">
    <source>
        <dbReference type="Proteomes" id="UP000548476"/>
    </source>
</evidence>